<protein>
    <submittedName>
        <fullName evidence="14">Lipid A export permease/ATP-binding protein MsbA</fullName>
    </submittedName>
</protein>
<dbReference type="Proteomes" id="UP001321700">
    <property type="component" value="Unassembled WGS sequence"/>
</dbReference>
<dbReference type="InterPro" id="IPR017871">
    <property type="entry name" value="ABC_transporter-like_CS"/>
</dbReference>
<evidence type="ECO:0000313" key="14">
    <source>
        <dbReference type="EMBL" id="MDT7517240.1"/>
    </source>
</evidence>
<dbReference type="PROSITE" id="PS50929">
    <property type="entry name" value="ABC_TM1F"/>
    <property type="match status" value="1"/>
</dbReference>
<dbReference type="InterPro" id="IPR011917">
    <property type="entry name" value="ABC_transpr_lipidA"/>
</dbReference>
<dbReference type="RefSeq" id="WP_313873081.1">
    <property type="nucleotide sequence ID" value="NZ_JAVBIK010000001.1"/>
</dbReference>
<evidence type="ECO:0000256" key="2">
    <source>
        <dbReference type="ARBA" id="ARBA00022448"/>
    </source>
</evidence>
<dbReference type="CDD" id="cd18552">
    <property type="entry name" value="ABC_6TM_MsbA_like"/>
    <property type="match status" value="1"/>
</dbReference>
<feature type="transmembrane region" description="Helical" evidence="11">
    <location>
        <begin position="61"/>
        <end position="85"/>
    </location>
</feature>
<proteinExistence type="predicted"/>
<evidence type="ECO:0000256" key="8">
    <source>
        <dbReference type="ARBA" id="ARBA00022989"/>
    </source>
</evidence>
<evidence type="ECO:0000256" key="3">
    <source>
        <dbReference type="ARBA" id="ARBA00022475"/>
    </source>
</evidence>
<keyword evidence="7" id="KW-1278">Translocase</keyword>
<accession>A0ABU3KHK0</accession>
<reference evidence="14 15" key="1">
    <citation type="submission" date="2023-08" db="EMBL/GenBank/DDBJ databases">
        <title>Rhodoferax potami sp. nov. and Rhodoferax mekongensis sp. nov., isolated from the Mekong River in Thailand.</title>
        <authorList>
            <person name="Kitikhun S."/>
            <person name="Charoenyingcharoen P."/>
            <person name="Siriarchawattana P."/>
            <person name="Likhitrattanapisal S."/>
            <person name="Nilsakha T."/>
            <person name="Chanpet A."/>
            <person name="Rattanawaree P."/>
            <person name="Ingsriswang S."/>
        </authorList>
    </citation>
    <scope>NUCLEOTIDE SEQUENCE [LARGE SCALE GENOMIC DNA]</scope>
    <source>
        <strain evidence="14 15">TBRC 17660</strain>
    </source>
</reference>
<dbReference type="PANTHER" id="PTHR43394">
    <property type="entry name" value="ATP-DEPENDENT PERMEASE MDL1, MITOCHONDRIAL"/>
    <property type="match status" value="1"/>
</dbReference>
<comment type="subcellular location">
    <subcellularLocation>
        <location evidence="1">Cell membrane</location>
        <topology evidence="1">Multi-pass membrane protein</topology>
    </subcellularLocation>
</comment>
<feature type="transmembrane region" description="Helical" evidence="11">
    <location>
        <begin position="20"/>
        <end position="40"/>
    </location>
</feature>
<evidence type="ECO:0000256" key="4">
    <source>
        <dbReference type="ARBA" id="ARBA00022692"/>
    </source>
</evidence>
<gene>
    <name evidence="14" type="primary">msbA</name>
    <name evidence="14" type="ORF">RAE19_00525</name>
</gene>
<dbReference type="InterPro" id="IPR039421">
    <property type="entry name" value="Type_1_exporter"/>
</dbReference>
<evidence type="ECO:0000256" key="6">
    <source>
        <dbReference type="ARBA" id="ARBA00022840"/>
    </source>
</evidence>
<name>A0ABU3KHK0_9BURK</name>
<evidence type="ECO:0000256" key="11">
    <source>
        <dbReference type="SAM" id="Phobius"/>
    </source>
</evidence>
<dbReference type="Gene3D" id="1.20.1560.10">
    <property type="entry name" value="ABC transporter type 1, transmembrane domain"/>
    <property type="match status" value="1"/>
</dbReference>
<keyword evidence="3" id="KW-1003">Cell membrane</keyword>
<evidence type="ECO:0000256" key="9">
    <source>
        <dbReference type="ARBA" id="ARBA00023055"/>
    </source>
</evidence>
<keyword evidence="2" id="KW-0813">Transport</keyword>
<keyword evidence="5" id="KW-0547">Nucleotide-binding</keyword>
<keyword evidence="6" id="KW-0067">ATP-binding</keyword>
<dbReference type="InterPro" id="IPR003593">
    <property type="entry name" value="AAA+_ATPase"/>
</dbReference>
<dbReference type="InterPro" id="IPR011527">
    <property type="entry name" value="ABC1_TM_dom"/>
</dbReference>
<dbReference type="PROSITE" id="PS00211">
    <property type="entry name" value="ABC_TRANSPORTER_1"/>
    <property type="match status" value="1"/>
</dbReference>
<keyword evidence="4 11" id="KW-0812">Transmembrane</keyword>
<evidence type="ECO:0000256" key="5">
    <source>
        <dbReference type="ARBA" id="ARBA00022741"/>
    </source>
</evidence>
<evidence type="ECO:0000256" key="1">
    <source>
        <dbReference type="ARBA" id="ARBA00004651"/>
    </source>
</evidence>
<evidence type="ECO:0000256" key="7">
    <source>
        <dbReference type="ARBA" id="ARBA00022967"/>
    </source>
</evidence>
<dbReference type="NCBIfam" id="TIGR02203">
    <property type="entry name" value="MsbA_lipidA"/>
    <property type="match status" value="1"/>
</dbReference>
<evidence type="ECO:0000259" key="12">
    <source>
        <dbReference type="PROSITE" id="PS50893"/>
    </source>
</evidence>
<dbReference type="PANTHER" id="PTHR43394:SF1">
    <property type="entry name" value="ATP-BINDING CASSETTE SUB-FAMILY B MEMBER 10, MITOCHONDRIAL"/>
    <property type="match status" value="1"/>
</dbReference>
<dbReference type="SUPFAM" id="SSF90123">
    <property type="entry name" value="ABC transporter transmembrane region"/>
    <property type="match status" value="1"/>
</dbReference>
<dbReference type="Pfam" id="PF00005">
    <property type="entry name" value="ABC_tran"/>
    <property type="match status" value="1"/>
</dbReference>
<feature type="domain" description="ABC transporter" evidence="12">
    <location>
        <begin position="339"/>
        <end position="575"/>
    </location>
</feature>
<keyword evidence="15" id="KW-1185">Reference proteome</keyword>
<organism evidence="14 15">
    <name type="scientific">Rhodoferax potami</name>
    <dbReference type="NCBI Taxonomy" id="3068338"/>
    <lineage>
        <taxon>Bacteria</taxon>
        <taxon>Pseudomonadati</taxon>
        <taxon>Pseudomonadota</taxon>
        <taxon>Betaproteobacteria</taxon>
        <taxon>Burkholderiales</taxon>
        <taxon>Comamonadaceae</taxon>
        <taxon>Rhodoferax</taxon>
    </lineage>
</organism>
<dbReference type="SMART" id="SM00382">
    <property type="entry name" value="AAA"/>
    <property type="match status" value="1"/>
</dbReference>
<dbReference type="InterPro" id="IPR003439">
    <property type="entry name" value="ABC_transporter-like_ATP-bd"/>
</dbReference>
<dbReference type="Pfam" id="PF00664">
    <property type="entry name" value="ABC_membrane"/>
    <property type="match status" value="1"/>
</dbReference>
<keyword evidence="9" id="KW-0445">Lipid transport</keyword>
<dbReference type="InterPro" id="IPR036640">
    <property type="entry name" value="ABC1_TM_sf"/>
</dbReference>
<evidence type="ECO:0000256" key="10">
    <source>
        <dbReference type="ARBA" id="ARBA00023136"/>
    </source>
</evidence>
<comment type="caution">
    <text evidence="14">The sequence shown here is derived from an EMBL/GenBank/DDBJ whole genome shotgun (WGS) entry which is preliminary data.</text>
</comment>
<feature type="transmembrane region" description="Helical" evidence="11">
    <location>
        <begin position="244"/>
        <end position="266"/>
    </location>
</feature>
<keyword evidence="10 11" id="KW-0472">Membrane</keyword>
<dbReference type="EMBL" id="JAVBIK010000001">
    <property type="protein sequence ID" value="MDT7517240.1"/>
    <property type="molecule type" value="Genomic_DNA"/>
</dbReference>
<dbReference type="SUPFAM" id="SSF52540">
    <property type="entry name" value="P-loop containing nucleoside triphosphate hydrolases"/>
    <property type="match status" value="1"/>
</dbReference>
<dbReference type="Gene3D" id="3.40.50.300">
    <property type="entry name" value="P-loop containing nucleotide triphosphate hydrolases"/>
    <property type="match status" value="1"/>
</dbReference>
<dbReference type="InterPro" id="IPR027417">
    <property type="entry name" value="P-loop_NTPase"/>
</dbReference>
<feature type="transmembrane region" description="Helical" evidence="11">
    <location>
        <begin position="161"/>
        <end position="182"/>
    </location>
</feature>
<evidence type="ECO:0000313" key="15">
    <source>
        <dbReference type="Proteomes" id="UP001321700"/>
    </source>
</evidence>
<dbReference type="PROSITE" id="PS50893">
    <property type="entry name" value="ABC_TRANSPORTER_2"/>
    <property type="match status" value="1"/>
</dbReference>
<feature type="domain" description="ABC transmembrane type-1" evidence="13">
    <location>
        <begin position="25"/>
        <end position="307"/>
    </location>
</feature>
<evidence type="ECO:0000259" key="13">
    <source>
        <dbReference type="PROSITE" id="PS50929"/>
    </source>
</evidence>
<sequence length="577" mass="62794">MNKEDRALYIRLMGFLKPYWKAFSIAVACMVCTAATEPMFPAIMKYLLDSGFQTADKKMVWLIPASIVLLFVVRGLLSFVTNYLMTWVSTRLVVDLRRAMFDKLLSAPTQVFQSEPASRWISRLLYDVDNINQAATNVLVTALRESLTAIALLSYLLYLDWRLTLVTLTVGPIIAILIQSFGKRIRKASKASLESLRAIAHTVEETTAANRVIKVYGGQEQQRARFHRVTESFRRSMMREAVPASALTPITHIAASFAIAFIIFMALSRSMGQAGDSAGGFVSFITAMLLLISPIKQLTTISPILQRGLAACESVFGVLDAEPEPDSGKQSLTAAKGELAFENVSFQYPGSERNALENISFTAKSGQTVALVGASGGGKSSLAALIPRFFSPTSGRITIDGVDIANLTLPNLRKHIALVSQDIVLLNDTMRANISFGESSEASDAQVRDAAMAAHAWEFISKLPNGLDTPVGENGATLSGGQRQRIAIARALLKNAPILILDEATSALDTESERMVQEALASLMLNKTTLVVAHRLSTIEGADLILVMDQGRIVERGNHSSLVQANGYYASLQRLQT</sequence>
<keyword evidence="8 11" id="KW-1133">Transmembrane helix</keyword>